<evidence type="ECO:0000256" key="3">
    <source>
        <dbReference type="ARBA" id="ARBA00022490"/>
    </source>
</evidence>
<dbReference type="PROSITE" id="PS51350">
    <property type="entry name" value="PTS_HPR_DOM"/>
    <property type="match status" value="1"/>
</dbReference>
<dbReference type="OrthoDB" id="9798965at2"/>
<dbReference type="PANTHER" id="PTHR33705:SF2">
    <property type="entry name" value="PHOSPHOCARRIER PROTEIN NPR"/>
    <property type="match status" value="1"/>
</dbReference>
<dbReference type="Gene3D" id="3.30.1340.10">
    <property type="entry name" value="HPr-like"/>
    <property type="match status" value="1"/>
</dbReference>
<dbReference type="AlphaFoldDB" id="A0A6N6N3T3"/>
<comment type="subcellular location">
    <subcellularLocation>
        <location evidence="1">Cytoplasm</location>
    </subcellularLocation>
</comment>
<dbReference type="RefSeq" id="WP_151150835.1">
    <property type="nucleotide sequence ID" value="NZ_WAIE01000003.1"/>
</dbReference>
<keyword evidence="4" id="KW-0598">Phosphotransferase system</keyword>
<dbReference type="Pfam" id="PF00381">
    <property type="entry name" value="PTS-HPr"/>
    <property type="match status" value="1"/>
</dbReference>
<reference evidence="6 7" key="1">
    <citation type="journal article" date="2017" name="Int. J. Syst. Evol. Microbiol.">
        <title>Desulfovibrio senegalensis sp. nov., a mesophilic sulfate reducer isolated from marine sediment.</title>
        <authorList>
            <person name="Thioye A."/>
            <person name="Gam Z.B.A."/>
            <person name="Mbengue M."/>
            <person name="Cayol J.L."/>
            <person name="Joseph-Bartoli M."/>
            <person name="Toure-Kane C."/>
            <person name="Labat M."/>
        </authorList>
    </citation>
    <scope>NUCLEOTIDE SEQUENCE [LARGE SCALE GENOMIC DNA]</scope>
    <source>
        <strain evidence="6 7">DSM 101509</strain>
    </source>
</reference>
<organism evidence="6 7">
    <name type="scientific">Pseudodesulfovibrio senegalensis</name>
    <dbReference type="NCBI Taxonomy" id="1721087"/>
    <lineage>
        <taxon>Bacteria</taxon>
        <taxon>Pseudomonadati</taxon>
        <taxon>Thermodesulfobacteriota</taxon>
        <taxon>Desulfovibrionia</taxon>
        <taxon>Desulfovibrionales</taxon>
        <taxon>Desulfovibrionaceae</taxon>
    </lineage>
</organism>
<dbReference type="InterPro" id="IPR035895">
    <property type="entry name" value="HPr-like_sf"/>
</dbReference>
<dbReference type="GO" id="GO:0009401">
    <property type="term" value="P:phosphoenolpyruvate-dependent sugar phosphotransferase system"/>
    <property type="evidence" value="ECO:0007669"/>
    <property type="project" value="UniProtKB-KW"/>
</dbReference>
<proteinExistence type="inferred from homology"/>
<evidence type="ECO:0000256" key="4">
    <source>
        <dbReference type="ARBA" id="ARBA00022683"/>
    </source>
</evidence>
<name>A0A6N6N3T3_9BACT</name>
<accession>A0A6N6N3T3</accession>
<dbReference type="InterPro" id="IPR002114">
    <property type="entry name" value="PTS_HPr_Ser_P_site"/>
</dbReference>
<dbReference type="CDD" id="cd00367">
    <property type="entry name" value="PTS-HPr_like"/>
    <property type="match status" value="1"/>
</dbReference>
<comment type="similarity">
    <text evidence="2">Belongs to the HPr family.</text>
</comment>
<evidence type="ECO:0000256" key="1">
    <source>
        <dbReference type="ARBA" id="ARBA00004496"/>
    </source>
</evidence>
<dbReference type="NCBIfam" id="TIGR01003">
    <property type="entry name" value="PTS_HPr_family"/>
    <property type="match status" value="1"/>
</dbReference>
<dbReference type="PRINTS" id="PR00107">
    <property type="entry name" value="PHOSPHOCPHPR"/>
</dbReference>
<evidence type="ECO:0000313" key="7">
    <source>
        <dbReference type="Proteomes" id="UP000438699"/>
    </source>
</evidence>
<evidence type="ECO:0000256" key="2">
    <source>
        <dbReference type="ARBA" id="ARBA00010736"/>
    </source>
</evidence>
<sequence>MDEKSAVNMTDGEDGESLIREVVVANQHGLHARPAGKLAQLAQTFAADVVITLDEQEVDAKSILDVLTLAAGQGAILQLRASGSDAAEALDRLEALISGRFEEE</sequence>
<dbReference type="Proteomes" id="UP000438699">
    <property type="component" value="Unassembled WGS sequence"/>
</dbReference>
<evidence type="ECO:0000259" key="5">
    <source>
        <dbReference type="PROSITE" id="PS51350"/>
    </source>
</evidence>
<comment type="caution">
    <text evidence="6">The sequence shown here is derived from an EMBL/GenBank/DDBJ whole genome shotgun (WGS) entry which is preliminary data.</text>
</comment>
<dbReference type="PANTHER" id="PTHR33705">
    <property type="entry name" value="PHOSPHOCARRIER PROTEIN HPR"/>
    <property type="match status" value="1"/>
</dbReference>
<feature type="domain" description="HPr" evidence="5">
    <location>
        <begin position="17"/>
        <end position="104"/>
    </location>
</feature>
<dbReference type="InterPro" id="IPR050399">
    <property type="entry name" value="HPr"/>
</dbReference>
<dbReference type="SUPFAM" id="SSF55594">
    <property type="entry name" value="HPr-like"/>
    <property type="match status" value="1"/>
</dbReference>
<dbReference type="PROSITE" id="PS00589">
    <property type="entry name" value="PTS_HPR_SER"/>
    <property type="match status" value="1"/>
</dbReference>
<dbReference type="InterPro" id="IPR000032">
    <property type="entry name" value="HPr-like"/>
</dbReference>
<evidence type="ECO:0000313" key="6">
    <source>
        <dbReference type="EMBL" id="KAB1441743.1"/>
    </source>
</evidence>
<dbReference type="EMBL" id="WAIE01000003">
    <property type="protein sequence ID" value="KAB1441743.1"/>
    <property type="molecule type" value="Genomic_DNA"/>
</dbReference>
<dbReference type="GO" id="GO:0005737">
    <property type="term" value="C:cytoplasm"/>
    <property type="evidence" value="ECO:0007669"/>
    <property type="project" value="UniProtKB-SubCell"/>
</dbReference>
<keyword evidence="7" id="KW-1185">Reference proteome</keyword>
<protein>
    <submittedName>
        <fullName evidence="6">HPr family phosphocarrier protein</fullName>
    </submittedName>
</protein>
<keyword evidence="3" id="KW-0963">Cytoplasm</keyword>
<gene>
    <name evidence="6" type="ORF">F8A88_09110</name>
</gene>